<dbReference type="Pfam" id="PF20189">
    <property type="entry name" value="DUF6552"/>
    <property type="match status" value="1"/>
</dbReference>
<protein>
    <recommendedName>
        <fullName evidence="4">Ubiquinone biosynthesis methyltransferase UbiE</fullName>
    </recommendedName>
</protein>
<feature type="transmembrane region" description="Helical" evidence="1">
    <location>
        <begin position="47"/>
        <end position="64"/>
    </location>
</feature>
<dbReference type="Proteomes" id="UP000198767">
    <property type="component" value="Unassembled WGS sequence"/>
</dbReference>
<keyword evidence="1" id="KW-0472">Membrane</keyword>
<keyword evidence="3" id="KW-1185">Reference proteome</keyword>
<accession>A0A1G5R4U4</accession>
<evidence type="ECO:0000256" key="1">
    <source>
        <dbReference type="SAM" id="Phobius"/>
    </source>
</evidence>
<dbReference type="InterPro" id="IPR046682">
    <property type="entry name" value="DUF6552"/>
</dbReference>
<keyword evidence="1" id="KW-1133">Transmembrane helix</keyword>
<sequence>MEMKMSVENAAQGLRSERFVFVIKWAASAIQILGYTATGFGWTPWNLYLFLVGVFGWMMVGVLWNDKALILVHIVALGAMLAGMSSS</sequence>
<feature type="transmembrane region" description="Helical" evidence="1">
    <location>
        <begin position="21"/>
        <end position="41"/>
    </location>
</feature>
<proteinExistence type="predicted"/>
<evidence type="ECO:0008006" key="4">
    <source>
        <dbReference type="Google" id="ProtNLM"/>
    </source>
</evidence>
<evidence type="ECO:0000313" key="2">
    <source>
        <dbReference type="EMBL" id="SCZ68830.1"/>
    </source>
</evidence>
<keyword evidence="1" id="KW-0812">Transmembrane</keyword>
<evidence type="ECO:0000313" key="3">
    <source>
        <dbReference type="Proteomes" id="UP000198767"/>
    </source>
</evidence>
<dbReference type="STRING" id="1156985.SAMN04488118_108112"/>
<dbReference type="EMBL" id="FMWG01000008">
    <property type="protein sequence ID" value="SCZ68830.1"/>
    <property type="molecule type" value="Genomic_DNA"/>
</dbReference>
<dbReference type="AlphaFoldDB" id="A0A1G5R4U4"/>
<gene>
    <name evidence="2" type="ORF">SAMN04488118_108112</name>
</gene>
<name>A0A1G5R4U4_9RHOB</name>
<reference evidence="2 3" key="1">
    <citation type="submission" date="2016-10" db="EMBL/GenBank/DDBJ databases">
        <authorList>
            <person name="de Groot N.N."/>
        </authorList>
    </citation>
    <scope>NUCLEOTIDE SEQUENCE [LARGE SCALE GENOMIC DNA]</scope>
    <source>
        <strain evidence="2 3">U95</strain>
    </source>
</reference>
<feature type="transmembrane region" description="Helical" evidence="1">
    <location>
        <begin position="69"/>
        <end position="86"/>
    </location>
</feature>
<organism evidence="2 3">
    <name type="scientific">Epibacterium ulvae</name>
    <dbReference type="NCBI Taxonomy" id="1156985"/>
    <lineage>
        <taxon>Bacteria</taxon>
        <taxon>Pseudomonadati</taxon>
        <taxon>Pseudomonadota</taxon>
        <taxon>Alphaproteobacteria</taxon>
        <taxon>Rhodobacterales</taxon>
        <taxon>Roseobacteraceae</taxon>
        <taxon>Epibacterium</taxon>
    </lineage>
</organism>